<gene>
    <name evidence="4" type="ORF">WG901_14120</name>
</gene>
<dbReference type="CDD" id="cd03809">
    <property type="entry name" value="GT4_MtfB-like"/>
    <property type="match status" value="1"/>
</dbReference>
<dbReference type="InterPro" id="IPR028098">
    <property type="entry name" value="Glyco_trans_4-like_N"/>
</dbReference>
<organism evidence="4 5">
    <name type="scientific">Novosphingobium anseongense</name>
    <dbReference type="NCBI Taxonomy" id="3133436"/>
    <lineage>
        <taxon>Bacteria</taxon>
        <taxon>Pseudomonadati</taxon>
        <taxon>Pseudomonadota</taxon>
        <taxon>Alphaproteobacteria</taxon>
        <taxon>Sphingomonadales</taxon>
        <taxon>Sphingomonadaceae</taxon>
        <taxon>Novosphingobium</taxon>
    </lineage>
</organism>
<dbReference type="Pfam" id="PF13439">
    <property type="entry name" value="Glyco_transf_4"/>
    <property type="match status" value="1"/>
</dbReference>
<dbReference type="Pfam" id="PF00534">
    <property type="entry name" value="Glycos_transf_1"/>
    <property type="match status" value="1"/>
</dbReference>
<protein>
    <submittedName>
        <fullName evidence="4">Glycosyltransferase family 1 protein</fullName>
    </submittedName>
</protein>
<dbReference type="InterPro" id="IPR001296">
    <property type="entry name" value="Glyco_trans_1"/>
</dbReference>
<accession>A0ABU8RYM9</accession>
<feature type="domain" description="Glycosyltransferase subfamily 4-like N-terminal" evidence="3">
    <location>
        <begin position="15"/>
        <end position="168"/>
    </location>
</feature>
<evidence type="ECO:0000256" key="1">
    <source>
        <dbReference type="ARBA" id="ARBA00022679"/>
    </source>
</evidence>
<keyword evidence="5" id="KW-1185">Reference proteome</keyword>
<evidence type="ECO:0000259" key="3">
    <source>
        <dbReference type="Pfam" id="PF13439"/>
    </source>
</evidence>
<dbReference type="Gene3D" id="3.40.50.2000">
    <property type="entry name" value="Glycogen Phosphorylase B"/>
    <property type="match status" value="2"/>
</dbReference>
<evidence type="ECO:0000313" key="5">
    <source>
        <dbReference type="Proteomes" id="UP001361239"/>
    </source>
</evidence>
<evidence type="ECO:0000259" key="2">
    <source>
        <dbReference type="Pfam" id="PF00534"/>
    </source>
</evidence>
<proteinExistence type="predicted"/>
<comment type="caution">
    <text evidence="4">The sequence shown here is derived from an EMBL/GenBank/DDBJ whole genome shotgun (WGS) entry which is preliminary data.</text>
</comment>
<dbReference type="Proteomes" id="UP001361239">
    <property type="component" value="Unassembled WGS sequence"/>
</dbReference>
<dbReference type="PANTHER" id="PTHR46401:SF2">
    <property type="entry name" value="GLYCOSYLTRANSFERASE WBBK-RELATED"/>
    <property type="match status" value="1"/>
</dbReference>
<dbReference type="EMBL" id="JBBHJZ010000003">
    <property type="protein sequence ID" value="MEJ5977781.1"/>
    <property type="molecule type" value="Genomic_DNA"/>
</dbReference>
<dbReference type="RefSeq" id="WP_339587736.1">
    <property type="nucleotide sequence ID" value="NZ_JBBHJZ010000003.1"/>
</dbReference>
<keyword evidence="1" id="KW-0808">Transferase</keyword>
<dbReference type="SUPFAM" id="SSF53756">
    <property type="entry name" value="UDP-Glycosyltransferase/glycogen phosphorylase"/>
    <property type="match status" value="1"/>
</dbReference>
<dbReference type="PANTHER" id="PTHR46401">
    <property type="entry name" value="GLYCOSYLTRANSFERASE WBBK-RELATED"/>
    <property type="match status" value="1"/>
</dbReference>
<name>A0ABU8RYM9_9SPHN</name>
<sequence>MHVVINGRFLTQPVTGVQRYAHEVTRALDDLLDERSDVSLEILCPELNGPTPIYRNIAVRSVGSAAGHAWEQMVLPRAFKGDALFCPGNTAPIASLLGKPRVVVCVHDLSYLYFPTAYSLPFRAVYNVLTPTIFRHADHVITVSNSERTAITARYPHITPRITAVQNGGLSEAVDTHAEGASPDHPAPGYVLYVGSLSKRKNFPRMFEVACDLARRRGQRTVFVGGTAASLEQSDLTIDPDIADKIIFAGQINDTDRLVQYYKGASVFMFPSLYEASPLPPIEAMACGVPVVSSTIPSLLERCGDAAIYCDAEDVASIASQVEALLDDENLAKSIRLKGRERAKAFNWRNCAERTLELIVG</sequence>
<reference evidence="4 5" key="1">
    <citation type="submission" date="2024-03" db="EMBL/GenBank/DDBJ databases">
        <authorList>
            <person name="Jo J.-H."/>
        </authorList>
    </citation>
    <scope>NUCLEOTIDE SEQUENCE [LARGE SCALE GENOMIC DNA]</scope>
    <source>
        <strain evidence="4 5">PS1R-30</strain>
    </source>
</reference>
<feature type="domain" description="Glycosyl transferase family 1" evidence="2">
    <location>
        <begin position="188"/>
        <end position="341"/>
    </location>
</feature>
<evidence type="ECO:0000313" key="4">
    <source>
        <dbReference type="EMBL" id="MEJ5977781.1"/>
    </source>
</evidence>